<evidence type="ECO:0000256" key="1">
    <source>
        <dbReference type="ARBA" id="ARBA00022801"/>
    </source>
</evidence>
<gene>
    <name evidence="4" type="ORF">SAMN03080599_01925</name>
</gene>
<dbReference type="Gene3D" id="2.40.260.10">
    <property type="entry name" value="Sortase"/>
    <property type="match status" value="1"/>
</dbReference>
<accession>A0A1G5S0I9</accession>
<dbReference type="CDD" id="cd05826">
    <property type="entry name" value="Sortase_B"/>
    <property type="match status" value="1"/>
</dbReference>
<dbReference type="InterPro" id="IPR005754">
    <property type="entry name" value="Sortase"/>
</dbReference>
<feature type="active site" description="Acyl-thioester intermediate" evidence="2">
    <location>
        <position position="273"/>
    </location>
</feature>
<keyword evidence="3" id="KW-0812">Transmembrane</keyword>
<evidence type="ECO:0000313" key="4">
    <source>
        <dbReference type="EMBL" id="SCZ79783.1"/>
    </source>
</evidence>
<protein>
    <submittedName>
        <fullName evidence="4">Sortase, SrtB family</fullName>
    </submittedName>
</protein>
<dbReference type="AlphaFoldDB" id="A0A1G5S0I9"/>
<dbReference type="InterPro" id="IPR009835">
    <property type="entry name" value="SrtB"/>
</dbReference>
<dbReference type="STRING" id="1120920.SAMN03080599_01925"/>
<organism evidence="4 5">
    <name type="scientific">Acidaminobacter hydrogenoformans DSM 2784</name>
    <dbReference type="NCBI Taxonomy" id="1120920"/>
    <lineage>
        <taxon>Bacteria</taxon>
        <taxon>Bacillati</taxon>
        <taxon>Bacillota</taxon>
        <taxon>Clostridia</taxon>
        <taxon>Peptostreptococcales</taxon>
        <taxon>Acidaminobacteraceae</taxon>
        <taxon>Acidaminobacter</taxon>
    </lineage>
</organism>
<proteinExistence type="predicted"/>
<feature type="active site" description="Proton donor/acceptor" evidence="2">
    <location>
        <position position="178"/>
    </location>
</feature>
<name>A0A1G5S0I9_9FIRM</name>
<feature type="transmembrane region" description="Helical" evidence="3">
    <location>
        <begin position="27"/>
        <end position="47"/>
    </location>
</feature>
<dbReference type="SUPFAM" id="SSF63817">
    <property type="entry name" value="Sortase"/>
    <property type="match status" value="1"/>
</dbReference>
<keyword evidence="3" id="KW-0472">Membrane</keyword>
<dbReference type="InterPro" id="IPR023365">
    <property type="entry name" value="Sortase_dom-sf"/>
</dbReference>
<dbReference type="NCBIfam" id="TIGR03064">
    <property type="entry name" value="sortase_srtB"/>
    <property type="match status" value="1"/>
</dbReference>
<keyword evidence="1" id="KW-0378">Hydrolase</keyword>
<dbReference type="Pfam" id="PF04203">
    <property type="entry name" value="Sortase"/>
    <property type="match status" value="1"/>
</dbReference>
<dbReference type="Proteomes" id="UP000199208">
    <property type="component" value="Unassembled WGS sequence"/>
</dbReference>
<dbReference type="GO" id="GO:0016787">
    <property type="term" value="F:hydrolase activity"/>
    <property type="evidence" value="ECO:0007669"/>
    <property type="project" value="UniProtKB-KW"/>
</dbReference>
<evidence type="ECO:0000256" key="2">
    <source>
        <dbReference type="PIRSR" id="PIRSR605754-1"/>
    </source>
</evidence>
<evidence type="ECO:0000256" key="3">
    <source>
        <dbReference type="SAM" id="Phobius"/>
    </source>
</evidence>
<reference evidence="4 5" key="1">
    <citation type="submission" date="2016-10" db="EMBL/GenBank/DDBJ databases">
        <authorList>
            <person name="de Groot N.N."/>
        </authorList>
    </citation>
    <scope>NUCLEOTIDE SEQUENCE [LARGE SCALE GENOMIC DNA]</scope>
    <source>
        <strain evidence="4 5">DSM 2784</strain>
    </source>
</reference>
<sequence length="290" mass="33282">MTSSKNAHKNPDNNLNNNLKHSSKGKWLNIIMAASVILLLGTAFVAWQRAEAQIAYETLSQERAMQETTETGVSTETSQFSTIEASLNKTAGLEPKVSDSAYYFKENLNKEWLNINPDFMGWLRVPGTNIDYPYVRGGDNDYYLKRDFYGKYSEAGTLFMDYRNLGSFNDQHTLIYGHNMKNKSMFHSLTYYHDFEFFEENQVIELSGLYETRTFKIFSVYEISADDYAFTLDFESSDQYQDYLEALNRLSLHSQKQAFTADPGQKLLTLVTCSYGVNNGRTIVHAVEIK</sequence>
<keyword evidence="3" id="KW-1133">Transmembrane helix</keyword>
<dbReference type="EMBL" id="FMWL01000009">
    <property type="protein sequence ID" value="SCZ79783.1"/>
    <property type="molecule type" value="Genomic_DNA"/>
</dbReference>
<keyword evidence="5" id="KW-1185">Reference proteome</keyword>
<evidence type="ECO:0000313" key="5">
    <source>
        <dbReference type="Proteomes" id="UP000199208"/>
    </source>
</evidence>
<dbReference type="OrthoDB" id="9806013at2"/>